<dbReference type="OrthoDB" id="21828at2"/>
<comment type="subcellular location">
    <subcellularLocation>
        <location evidence="1 7">Cell membrane</location>
        <topology evidence="1 7">Multi-pass membrane protein</topology>
    </subcellularLocation>
</comment>
<dbReference type="AlphaFoldDB" id="A0A1S2LQF7"/>
<evidence type="ECO:0000313" key="9">
    <source>
        <dbReference type="EMBL" id="OIJ14363.1"/>
    </source>
</evidence>
<name>A0A1S2LQF7_9BACI</name>
<evidence type="ECO:0000256" key="5">
    <source>
        <dbReference type="ARBA" id="ARBA00022989"/>
    </source>
</evidence>
<keyword evidence="3" id="KW-1003">Cell membrane</keyword>
<keyword evidence="2" id="KW-0813">Transport</keyword>
<evidence type="ECO:0000256" key="4">
    <source>
        <dbReference type="ARBA" id="ARBA00022692"/>
    </source>
</evidence>
<evidence type="ECO:0000256" key="3">
    <source>
        <dbReference type="ARBA" id="ARBA00022475"/>
    </source>
</evidence>
<gene>
    <name evidence="9" type="ORF">BKP37_08425</name>
</gene>
<dbReference type="InterPro" id="IPR000390">
    <property type="entry name" value="Small_drug/metabolite_transptr"/>
</dbReference>
<dbReference type="RefSeq" id="WP_071309165.1">
    <property type="nucleotide sequence ID" value="NZ_MLQR01000020.1"/>
</dbReference>
<proteinExistence type="inferred from homology"/>
<keyword evidence="10" id="KW-1185">Reference proteome</keyword>
<evidence type="ECO:0000256" key="2">
    <source>
        <dbReference type="ARBA" id="ARBA00022448"/>
    </source>
</evidence>
<evidence type="ECO:0000256" key="1">
    <source>
        <dbReference type="ARBA" id="ARBA00004651"/>
    </source>
</evidence>
<organism evidence="9 10">
    <name type="scientific">Anaerobacillus alkalilacustris</name>
    <dbReference type="NCBI Taxonomy" id="393763"/>
    <lineage>
        <taxon>Bacteria</taxon>
        <taxon>Bacillati</taxon>
        <taxon>Bacillota</taxon>
        <taxon>Bacilli</taxon>
        <taxon>Bacillales</taxon>
        <taxon>Bacillaceae</taxon>
        <taxon>Anaerobacillus</taxon>
    </lineage>
</organism>
<evidence type="ECO:0000256" key="7">
    <source>
        <dbReference type="RuleBase" id="RU003942"/>
    </source>
</evidence>
<dbReference type="Proteomes" id="UP000179524">
    <property type="component" value="Unassembled WGS sequence"/>
</dbReference>
<dbReference type="GO" id="GO:0005886">
    <property type="term" value="C:plasma membrane"/>
    <property type="evidence" value="ECO:0007669"/>
    <property type="project" value="UniProtKB-SubCell"/>
</dbReference>
<dbReference type="Pfam" id="PF00893">
    <property type="entry name" value="Multi_Drug_Res"/>
    <property type="match status" value="1"/>
</dbReference>
<accession>A0A1S2LQF7</accession>
<evidence type="ECO:0000256" key="6">
    <source>
        <dbReference type="ARBA" id="ARBA00023136"/>
    </source>
</evidence>
<evidence type="ECO:0000313" key="10">
    <source>
        <dbReference type="Proteomes" id="UP000179524"/>
    </source>
</evidence>
<sequence>MIYLLLFTAIIISSFGDIALKKSKSFRRKGIAIVGVLFYLFTFYLLSNIVQEISVGVTYATWSGLGVVLTSLAGEFLFREKLNLKAVTSMFVNIIGVVLLNI</sequence>
<keyword evidence="6 8" id="KW-0472">Membrane</keyword>
<keyword evidence="4 7" id="KW-0812">Transmembrane</keyword>
<comment type="caution">
    <text evidence="9">The sequence shown here is derived from an EMBL/GenBank/DDBJ whole genome shotgun (WGS) entry which is preliminary data.</text>
</comment>
<dbReference type="SUPFAM" id="SSF103481">
    <property type="entry name" value="Multidrug resistance efflux transporter EmrE"/>
    <property type="match status" value="1"/>
</dbReference>
<evidence type="ECO:0008006" key="11">
    <source>
        <dbReference type="Google" id="ProtNLM"/>
    </source>
</evidence>
<feature type="transmembrane region" description="Helical" evidence="8">
    <location>
        <begin position="26"/>
        <end position="47"/>
    </location>
</feature>
<reference evidence="9 10" key="1">
    <citation type="submission" date="2016-10" db="EMBL/GenBank/DDBJ databases">
        <title>Draft genome sequences of four alkaliphilic bacteria belonging to the Anaerobacillus genus.</title>
        <authorList>
            <person name="Bassil N.M."/>
            <person name="Lloyd J.R."/>
        </authorList>
    </citation>
    <scope>NUCLEOTIDE SEQUENCE [LARGE SCALE GENOMIC DNA]</scope>
    <source>
        <strain evidence="9 10">DSM 18345</strain>
    </source>
</reference>
<dbReference type="PANTHER" id="PTHR30561">
    <property type="entry name" value="SMR FAMILY PROTON-DEPENDENT DRUG EFFLUX TRANSPORTER SUGE"/>
    <property type="match status" value="1"/>
</dbReference>
<protein>
    <recommendedName>
        <fullName evidence="11">QacE family quaternary ammonium compound efflux SMR transporter</fullName>
    </recommendedName>
</protein>
<dbReference type="GO" id="GO:0022857">
    <property type="term" value="F:transmembrane transporter activity"/>
    <property type="evidence" value="ECO:0007669"/>
    <property type="project" value="InterPro"/>
</dbReference>
<comment type="similarity">
    <text evidence="7">Belongs to the drug/metabolite transporter (DMT) superfamily. Small multidrug resistance (SMR) (TC 2.A.7.1) family.</text>
</comment>
<feature type="transmembrane region" description="Helical" evidence="8">
    <location>
        <begin position="59"/>
        <end position="78"/>
    </location>
</feature>
<evidence type="ECO:0000256" key="8">
    <source>
        <dbReference type="SAM" id="Phobius"/>
    </source>
</evidence>
<dbReference type="PANTHER" id="PTHR30561:SF1">
    <property type="entry name" value="MULTIDRUG TRANSPORTER EMRE"/>
    <property type="match status" value="1"/>
</dbReference>
<dbReference type="InterPro" id="IPR037185">
    <property type="entry name" value="EmrE-like"/>
</dbReference>
<keyword evidence="5 8" id="KW-1133">Transmembrane helix</keyword>
<dbReference type="EMBL" id="MLQR01000020">
    <property type="protein sequence ID" value="OIJ14363.1"/>
    <property type="molecule type" value="Genomic_DNA"/>
</dbReference>
<dbReference type="InterPro" id="IPR045324">
    <property type="entry name" value="Small_multidrug_res"/>
</dbReference>
<dbReference type="Gene3D" id="1.10.3730.20">
    <property type="match status" value="1"/>
</dbReference>